<reference evidence="3" key="2">
    <citation type="submission" date="2021-09" db="EMBL/GenBank/DDBJ databases">
        <authorList>
            <person name="Jia N."/>
            <person name="Wang J."/>
            <person name="Shi W."/>
            <person name="Du L."/>
            <person name="Sun Y."/>
            <person name="Zhan W."/>
            <person name="Jiang J."/>
            <person name="Wang Q."/>
            <person name="Zhang B."/>
            <person name="Ji P."/>
            <person name="Sakyi L.B."/>
            <person name="Cui X."/>
            <person name="Yuan T."/>
            <person name="Jiang B."/>
            <person name="Yang W."/>
            <person name="Lam T.T.-Y."/>
            <person name="Chang Q."/>
            <person name="Ding S."/>
            <person name="Wang X."/>
            <person name="Zhu J."/>
            <person name="Ruan X."/>
            <person name="Zhao L."/>
            <person name="Wei J."/>
            <person name="Que T."/>
            <person name="Du C."/>
            <person name="Cheng J."/>
            <person name="Dai P."/>
            <person name="Han X."/>
            <person name="Huang E."/>
            <person name="Gao Y."/>
            <person name="Liu J."/>
            <person name="Shao H."/>
            <person name="Ye R."/>
            <person name="Li L."/>
            <person name="Wei W."/>
            <person name="Wang X."/>
            <person name="Wang C."/>
            <person name="Huo Q."/>
            <person name="Li W."/>
            <person name="Guo W."/>
            <person name="Chen H."/>
            <person name="Chen S."/>
            <person name="Zhou L."/>
            <person name="Zhou L."/>
            <person name="Ni X."/>
            <person name="Tian J."/>
            <person name="Zhou Y."/>
            <person name="Sheng Y."/>
            <person name="Liu T."/>
            <person name="Pan Y."/>
            <person name="Xia L."/>
            <person name="Li J."/>
            <person name="Zhao F."/>
            <person name="Cao W."/>
        </authorList>
    </citation>
    <scope>NUCLEOTIDE SEQUENCE</scope>
    <source>
        <strain evidence="3">Rsan-2018</strain>
        <tissue evidence="3">Larvae</tissue>
    </source>
</reference>
<name>A0A9D4PUL1_RHISA</name>
<dbReference type="EMBL" id="JABSTV010001250">
    <property type="protein sequence ID" value="KAH7956025.1"/>
    <property type="molecule type" value="Genomic_DNA"/>
</dbReference>
<accession>A0A9D4PUL1</accession>
<keyword evidence="2" id="KW-0812">Transmembrane</keyword>
<keyword evidence="2" id="KW-0472">Membrane</keyword>
<evidence type="ECO:0000256" key="1">
    <source>
        <dbReference type="SAM" id="MobiDB-lite"/>
    </source>
</evidence>
<keyword evidence="2" id="KW-1133">Transmembrane helix</keyword>
<organism evidence="3 4">
    <name type="scientific">Rhipicephalus sanguineus</name>
    <name type="common">Brown dog tick</name>
    <name type="synonym">Ixodes sanguineus</name>
    <dbReference type="NCBI Taxonomy" id="34632"/>
    <lineage>
        <taxon>Eukaryota</taxon>
        <taxon>Metazoa</taxon>
        <taxon>Ecdysozoa</taxon>
        <taxon>Arthropoda</taxon>
        <taxon>Chelicerata</taxon>
        <taxon>Arachnida</taxon>
        <taxon>Acari</taxon>
        <taxon>Parasitiformes</taxon>
        <taxon>Ixodida</taxon>
        <taxon>Ixodoidea</taxon>
        <taxon>Ixodidae</taxon>
        <taxon>Rhipicephalinae</taxon>
        <taxon>Rhipicephalus</taxon>
        <taxon>Rhipicephalus</taxon>
    </lineage>
</organism>
<dbReference type="SUPFAM" id="SSF103473">
    <property type="entry name" value="MFS general substrate transporter"/>
    <property type="match status" value="1"/>
</dbReference>
<dbReference type="Proteomes" id="UP000821837">
    <property type="component" value="Unassembled WGS sequence"/>
</dbReference>
<comment type="caution">
    <text evidence="3">The sequence shown here is derived from an EMBL/GenBank/DDBJ whole genome shotgun (WGS) entry which is preliminary data.</text>
</comment>
<dbReference type="VEuPathDB" id="VectorBase:RSAN_043391"/>
<proteinExistence type="predicted"/>
<evidence type="ECO:0000256" key="2">
    <source>
        <dbReference type="SAM" id="Phobius"/>
    </source>
</evidence>
<feature type="compositionally biased region" description="Basic and acidic residues" evidence="1">
    <location>
        <begin position="150"/>
        <end position="159"/>
    </location>
</feature>
<reference evidence="3" key="1">
    <citation type="journal article" date="2020" name="Cell">
        <title>Large-Scale Comparative Analyses of Tick Genomes Elucidate Their Genetic Diversity and Vector Capacities.</title>
        <authorList>
            <consortium name="Tick Genome and Microbiome Consortium (TIGMIC)"/>
            <person name="Jia N."/>
            <person name="Wang J."/>
            <person name="Shi W."/>
            <person name="Du L."/>
            <person name="Sun Y."/>
            <person name="Zhan W."/>
            <person name="Jiang J.F."/>
            <person name="Wang Q."/>
            <person name="Zhang B."/>
            <person name="Ji P."/>
            <person name="Bell-Sakyi L."/>
            <person name="Cui X.M."/>
            <person name="Yuan T.T."/>
            <person name="Jiang B.G."/>
            <person name="Yang W.F."/>
            <person name="Lam T.T."/>
            <person name="Chang Q.C."/>
            <person name="Ding S.J."/>
            <person name="Wang X.J."/>
            <person name="Zhu J.G."/>
            <person name="Ruan X.D."/>
            <person name="Zhao L."/>
            <person name="Wei J.T."/>
            <person name="Ye R.Z."/>
            <person name="Que T.C."/>
            <person name="Du C.H."/>
            <person name="Zhou Y.H."/>
            <person name="Cheng J.X."/>
            <person name="Dai P.F."/>
            <person name="Guo W.B."/>
            <person name="Han X.H."/>
            <person name="Huang E.J."/>
            <person name="Li L.F."/>
            <person name="Wei W."/>
            <person name="Gao Y.C."/>
            <person name="Liu J.Z."/>
            <person name="Shao H.Z."/>
            <person name="Wang X."/>
            <person name="Wang C.C."/>
            <person name="Yang T.C."/>
            <person name="Huo Q.B."/>
            <person name="Li W."/>
            <person name="Chen H.Y."/>
            <person name="Chen S.E."/>
            <person name="Zhou L.G."/>
            <person name="Ni X.B."/>
            <person name="Tian J.H."/>
            <person name="Sheng Y."/>
            <person name="Liu T."/>
            <person name="Pan Y.S."/>
            <person name="Xia L.Y."/>
            <person name="Li J."/>
            <person name="Zhao F."/>
            <person name="Cao W.C."/>
        </authorList>
    </citation>
    <scope>NUCLEOTIDE SEQUENCE</scope>
    <source>
        <strain evidence="3">Rsan-2018</strain>
    </source>
</reference>
<feature type="transmembrane region" description="Helical" evidence="2">
    <location>
        <begin position="12"/>
        <end position="37"/>
    </location>
</feature>
<evidence type="ECO:0008006" key="5">
    <source>
        <dbReference type="Google" id="ProtNLM"/>
    </source>
</evidence>
<dbReference type="Gene3D" id="1.20.1250.20">
    <property type="entry name" value="MFS general substrate transporter like domains"/>
    <property type="match status" value="1"/>
</dbReference>
<protein>
    <recommendedName>
        <fullName evidence="5">Monocarboxylate transporter</fullName>
    </recommendedName>
</protein>
<evidence type="ECO:0000313" key="3">
    <source>
        <dbReference type="EMBL" id="KAH7956025.1"/>
    </source>
</evidence>
<keyword evidence="4" id="KW-1185">Reference proteome</keyword>
<dbReference type="AlphaFoldDB" id="A0A9D4PUL1"/>
<gene>
    <name evidence="3" type="ORF">HPB52_005747</name>
</gene>
<sequence length="193" mass="20852">MTSILVKDRCWSVPIVAAFCAFVISFTYSSSGLMYVLFMEEFHISHEQAAWPQSTNIVLGNSIGIVGPSLLNYLAEDYGCKGSLLLAGGIAANAIPFVMLLNNPQPFDLPACCRCRKVRDSAIPDQAAASLQTVKAASLALMPALNTISRRERAGEEPHSLGSLKQPSMMEVSDTDTVSERNQLPSDTAVKKK</sequence>
<feature type="region of interest" description="Disordered" evidence="1">
    <location>
        <begin position="150"/>
        <end position="193"/>
    </location>
</feature>
<dbReference type="InterPro" id="IPR036259">
    <property type="entry name" value="MFS_trans_sf"/>
</dbReference>
<evidence type="ECO:0000313" key="4">
    <source>
        <dbReference type="Proteomes" id="UP000821837"/>
    </source>
</evidence>